<evidence type="ECO:0000313" key="9">
    <source>
        <dbReference type="EMBL" id="PIS42687.1"/>
    </source>
</evidence>
<dbReference type="NCBIfam" id="TIGR00277">
    <property type="entry name" value="HDIG"/>
    <property type="match status" value="1"/>
</dbReference>
<feature type="coiled-coil region" evidence="7">
    <location>
        <begin position="26"/>
        <end position="53"/>
    </location>
</feature>
<keyword evidence="2 5" id="KW-0255">Endonuclease</keyword>
<dbReference type="Pfam" id="PF00013">
    <property type="entry name" value="KH_1"/>
    <property type="match status" value="1"/>
</dbReference>
<organism evidence="9 10">
    <name type="scientific">Candidatus Kerfeldbacteria bacterium CG08_land_8_20_14_0_20_40_16</name>
    <dbReference type="NCBI Taxonomy" id="2014244"/>
    <lineage>
        <taxon>Bacteria</taxon>
        <taxon>Candidatus Kerfeldiibacteriota</taxon>
    </lineage>
</organism>
<dbReference type="InterPro" id="IPR017705">
    <property type="entry name" value="Ribonuclease_Y"/>
</dbReference>
<dbReference type="GO" id="GO:0003723">
    <property type="term" value="F:RNA binding"/>
    <property type="evidence" value="ECO:0007669"/>
    <property type="project" value="UniProtKB-UniRule"/>
</dbReference>
<name>A0A2H0YW18_9BACT</name>
<keyword evidence="5" id="KW-0472">Membrane</keyword>
<comment type="similarity">
    <text evidence="5">Belongs to the RNase Y family.</text>
</comment>
<dbReference type="GO" id="GO:0006402">
    <property type="term" value="P:mRNA catabolic process"/>
    <property type="evidence" value="ECO:0007669"/>
    <property type="project" value="UniProtKB-UniRule"/>
</dbReference>
<dbReference type="InterPro" id="IPR036612">
    <property type="entry name" value="KH_dom_type_1_sf"/>
</dbReference>
<evidence type="ECO:0000313" key="10">
    <source>
        <dbReference type="Proteomes" id="UP000231542"/>
    </source>
</evidence>
<dbReference type="AlphaFoldDB" id="A0A2H0YW18"/>
<dbReference type="InterPro" id="IPR004087">
    <property type="entry name" value="KH_dom"/>
</dbReference>
<dbReference type="PROSITE" id="PS51831">
    <property type="entry name" value="HD"/>
    <property type="match status" value="1"/>
</dbReference>
<dbReference type="InterPro" id="IPR006675">
    <property type="entry name" value="HDIG_dom"/>
</dbReference>
<dbReference type="InterPro" id="IPR004088">
    <property type="entry name" value="KH_dom_type_1"/>
</dbReference>
<dbReference type="Gene3D" id="3.30.1370.10">
    <property type="entry name" value="K Homology domain, type 1"/>
    <property type="match status" value="1"/>
</dbReference>
<evidence type="ECO:0000259" key="8">
    <source>
        <dbReference type="PROSITE" id="PS51831"/>
    </source>
</evidence>
<dbReference type="Proteomes" id="UP000231542">
    <property type="component" value="Unassembled WGS sequence"/>
</dbReference>
<comment type="subcellular location">
    <subcellularLocation>
        <location evidence="5">Cell membrane</location>
        <topology evidence="5">Single-pass membrane protein</topology>
    </subcellularLocation>
</comment>
<dbReference type="HAMAP" id="MF_00335">
    <property type="entry name" value="RNase_Y"/>
    <property type="match status" value="1"/>
</dbReference>
<dbReference type="Pfam" id="PF12072">
    <property type="entry name" value="RNase_Y_N"/>
    <property type="match status" value="1"/>
</dbReference>
<keyword evidence="1 5" id="KW-0540">Nuclease</keyword>
<keyword evidence="3 5" id="KW-0378">Hydrolase</keyword>
<keyword evidence="7" id="KW-0175">Coiled coil</keyword>
<evidence type="ECO:0000256" key="1">
    <source>
        <dbReference type="ARBA" id="ARBA00022722"/>
    </source>
</evidence>
<dbReference type="SMART" id="SM00322">
    <property type="entry name" value="KH"/>
    <property type="match status" value="1"/>
</dbReference>
<evidence type="ECO:0000256" key="7">
    <source>
        <dbReference type="SAM" id="Coils"/>
    </source>
</evidence>
<dbReference type="NCBIfam" id="TIGR03319">
    <property type="entry name" value="RNase_Y"/>
    <property type="match status" value="1"/>
</dbReference>
<comment type="function">
    <text evidence="5">Endoribonuclease that initiates mRNA decay.</text>
</comment>
<dbReference type="PANTHER" id="PTHR12826">
    <property type="entry name" value="RIBONUCLEASE Y"/>
    <property type="match status" value="1"/>
</dbReference>
<keyword evidence="5" id="KW-1003">Cell membrane</keyword>
<proteinExistence type="inferred from homology"/>
<feature type="coiled-coil region" evidence="7">
    <location>
        <begin position="84"/>
        <end position="177"/>
    </location>
</feature>
<keyword evidence="5" id="KW-1133">Transmembrane helix</keyword>
<dbReference type="PROSITE" id="PS50084">
    <property type="entry name" value="KH_TYPE_1"/>
    <property type="match status" value="1"/>
</dbReference>
<dbReference type="SUPFAM" id="SSF109604">
    <property type="entry name" value="HD-domain/PDEase-like"/>
    <property type="match status" value="1"/>
</dbReference>
<dbReference type="GO" id="GO:0016787">
    <property type="term" value="F:hydrolase activity"/>
    <property type="evidence" value="ECO:0007669"/>
    <property type="project" value="UniProtKB-KW"/>
</dbReference>
<keyword evidence="5" id="KW-0812">Transmembrane</keyword>
<dbReference type="SUPFAM" id="SSF54791">
    <property type="entry name" value="Eukaryotic type KH-domain (KH-domain type I)"/>
    <property type="match status" value="1"/>
</dbReference>
<dbReference type="SMART" id="SM00471">
    <property type="entry name" value="HDc"/>
    <property type="match status" value="1"/>
</dbReference>
<dbReference type="InterPro" id="IPR006674">
    <property type="entry name" value="HD_domain"/>
</dbReference>
<dbReference type="Pfam" id="PF01966">
    <property type="entry name" value="HD"/>
    <property type="match status" value="1"/>
</dbReference>
<comment type="caution">
    <text evidence="9">The sequence shown here is derived from an EMBL/GenBank/DDBJ whole genome shotgun (WGS) entry which is preliminary data.</text>
</comment>
<dbReference type="EC" id="3.1.-.-" evidence="5 6"/>
<evidence type="ECO:0000256" key="6">
    <source>
        <dbReference type="NCBIfam" id="TIGR03319"/>
    </source>
</evidence>
<protein>
    <recommendedName>
        <fullName evidence="5 6">Ribonuclease Y</fullName>
        <shortName evidence="5">RNase Y</shortName>
        <ecNumber evidence="5 6">3.1.-.-</ecNumber>
    </recommendedName>
</protein>
<keyword evidence="4 5" id="KW-0694">RNA-binding</keyword>
<dbReference type="GO" id="GO:0005886">
    <property type="term" value="C:plasma membrane"/>
    <property type="evidence" value="ECO:0007669"/>
    <property type="project" value="UniProtKB-SubCell"/>
</dbReference>
<dbReference type="Gene3D" id="1.10.3210.10">
    <property type="entry name" value="Hypothetical protein af1432"/>
    <property type="match status" value="1"/>
</dbReference>
<feature type="domain" description="HD" evidence="8">
    <location>
        <begin position="325"/>
        <end position="417"/>
    </location>
</feature>
<dbReference type="InterPro" id="IPR022711">
    <property type="entry name" value="RNase_Y_N"/>
</dbReference>
<evidence type="ECO:0000256" key="2">
    <source>
        <dbReference type="ARBA" id="ARBA00022759"/>
    </source>
</evidence>
<evidence type="ECO:0000256" key="3">
    <source>
        <dbReference type="ARBA" id="ARBA00022801"/>
    </source>
</evidence>
<dbReference type="CDD" id="cd22431">
    <property type="entry name" value="KH-I_RNaseY"/>
    <property type="match status" value="1"/>
</dbReference>
<evidence type="ECO:0000256" key="4">
    <source>
        <dbReference type="ARBA" id="ARBA00022884"/>
    </source>
</evidence>
<gene>
    <name evidence="5 9" type="primary">rny</name>
    <name evidence="9" type="ORF">COT24_02240</name>
</gene>
<accession>A0A2H0YW18</accession>
<evidence type="ECO:0000256" key="5">
    <source>
        <dbReference type="HAMAP-Rule" id="MF_00335"/>
    </source>
</evidence>
<feature type="transmembrane region" description="Helical" evidence="5">
    <location>
        <begin position="6"/>
        <end position="24"/>
    </location>
</feature>
<dbReference type="PANTHER" id="PTHR12826:SF15">
    <property type="entry name" value="RIBONUCLEASE Y"/>
    <property type="match status" value="1"/>
</dbReference>
<dbReference type="InterPro" id="IPR003607">
    <property type="entry name" value="HD/PDEase_dom"/>
</dbReference>
<sequence length="508" mass="56928">MENLIFIITLAIAAPIGMVIGYFGRKQMAARETDSAEAKAENILNEAKAKSKEFVLQAKDKSIKIIDAAKNEETERRSEINRFQKRLEDREARFDQKLLELENKQQQLRDKAGQIEQIKQGIQQIKKEQIEKLEKVADLSKEDGRKILLNNLEVEMKDALIQRIKKLENESQKELEEKARTLLSTVIQRYAASHVAETTTTTVTLPNDEMKGRIIGREGRNIKTIEQLTGVEIIVDDTPETIVISGFSPIRRHLAKRALDKLIADGRIHPSRIEDAIIEAKKELSSDIKKAGEDAAYEVGVAGLDPKLIQILGRLKYRTSYGQNVLLHSIEVAQIAGLLAEELGANVPVAKKGGLLHDIGKAVDHEIQGGHTEIGRDIMKKFGLPDEVAYIAVAHHEDNPTTLEGIIVKVADAISGARPGARKDSYEQYIQRLDELEQLANSFEGVEKSYAIQAGREIRVFVKPEQIDDLKAHKLARDVADKIQGELKYPGEIKVNVIRETRVIEYAK</sequence>
<dbReference type="GO" id="GO:0004521">
    <property type="term" value="F:RNA endonuclease activity"/>
    <property type="evidence" value="ECO:0007669"/>
    <property type="project" value="UniProtKB-UniRule"/>
</dbReference>
<dbReference type="EMBL" id="PEXU01000027">
    <property type="protein sequence ID" value="PIS42687.1"/>
    <property type="molecule type" value="Genomic_DNA"/>
</dbReference>
<reference evidence="9 10" key="1">
    <citation type="submission" date="2017-09" db="EMBL/GenBank/DDBJ databases">
        <title>Depth-based differentiation of microbial function through sediment-hosted aquifers and enrichment of novel symbionts in the deep terrestrial subsurface.</title>
        <authorList>
            <person name="Probst A.J."/>
            <person name="Ladd B."/>
            <person name="Jarett J.K."/>
            <person name="Geller-Mcgrath D.E."/>
            <person name="Sieber C.M."/>
            <person name="Emerson J.B."/>
            <person name="Anantharaman K."/>
            <person name="Thomas B.C."/>
            <person name="Malmstrom R."/>
            <person name="Stieglmeier M."/>
            <person name="Klingl A."/>
            <person name="Woyke T."/>
            <person name="Ryan C.M."/>
            <person name="Banfield J.F."/>
        </authorList>
    </citation>
    <scope>NUCLEOTIDE SEQUENCE [LARGE SCALE GENOMIC DNA]</scope>
    <source>
        <strain evidence="9">CG08_land_8_20_14_0_20_40_16</strain>
    </source>
</reference>
<dbReference type="CDD" id="cd00077">
    <property type="entry name" value="HDc"/>
    <property type="match status" value="1"/>
</dbReference>